<feature type="domain" description="Reverse transcriptase thumb" evidence="7">
    <location>
        <begin position="15"/>
        <end position="61"/>
    </location>
</feature>
<evidence type="ECO:0000313" key="8">
    <source>
        <dbReference type="EMBL" id="NXT74778.1"/>
    </source>
</evidence>
<keyword evidence="5" id="KW-0378">Hydrolase</keyword>
<evidence type="ECO:0000256" key="2">
    <source>
        <dbReference type="ARBA" id="ARBA00022695"/>
    </source>
</evidence>
<evidence type="ECO:0000313" key="9">
    <source>
        <dbReference type="Proteomes" id="UP000557426"/>
    </source>
</evidence>
<dbReference type="Gene3D" id="3.30.70.270">
    <property type="match status" value="1"/>
</dbReference>
<dbReference type="GO" id="GO:0016787">
    <property type="term" value="F:hydrolase activity"/>
    <property type="evidence" value="ECO:0007669"/>
    <property type="project" value="UniProtKB-KW"/>
</dbReference>
<organism evidence="8 9">
    <name type="scientific">Zapornia atra</name>
    <name type="common">Henderson crake</name>
    <dbReference type="NCBI Taxonomy" id="2585822"/>
    <lineage>
        <taxon>Eukaryota</taxon>
        <taxon>Metazoa</taxon>
        <taxon>Chordata</taxon>
        <taxon>Craniata</taxon>
        <taxon>Vertebrata</taxon>
        <taxon>Euteleostomi</taxon>
        <taxon>Archelosauria</taxon>
        <taxon>Archosauria</taxon>
        <taxon>Dinosauria</taxon>
        <taxon>Saurischia</taxon>
        <taxon>Theropoda</taxon>
        <taxon>Coelurosauria</taxon>
        <taxon>Aves</taxon>
        <taxon>Neognathae</taxon>
        <taxon>Neoaves</taxon>
        <taxon>Gruiformes</taxon>
        <taxon>Rallidae</taxon>
        <taxon>Zapornia</taxon>
    </lineage>
</organism>
<dbReference type="GO" id="GO:0035613">
    <property type="term" value="F:RNA stem-loop binding"/>
    <property type="evidence" value="ECO:0007669"/>
    <property type="project" value="TreeGrafter"/>
</dbReference>
<dbReference type="InterPro" id="IPR043502">
    <property type="entry name" value="DNA/RNA_pol_sf"/>
</dbReference>
<keyword evidence="6" id="KW-0695">RNA-directed DNA polymerase</keyword>
<proteinExistence type="predicted"/>
<feature type="non-terminal residue" evidence="8">
    <location>
        <position position="1"/>
    </location>
</feature>
<gene>
    <name evidence="8" type="primary">Ervk18_0</name>
    <name evidence="8" type="ORF">ZAPATR_R14794</name>
</gene>
<keyword evidence="3" id="KW-0540">Nuclease</keyword>
<dbReference type="Pfam" id="PF06817">
    <property type="entry name" value="RVT_thumb"/>
    <property type="match status" value="1"/>
</dbReference>
<dbReference type="PANTHER" id="PTHR41694:SF3">
    <property type="entry name" value="RNA-DIRECTED DNA POLYMERASE-RELATED"/>
    <property type="match status" value="1"/>
</dbReference>
<dbReference type="SUPFAM" id="SSF56672">
    <property type="entry name" value="DNA/RNA polymerases"/>
    <property type="match status" value="1"/>
</dbReference>
<reference evidence="8 9" key="1">
    <citation type="submission" date="2019-09" db="EMBL/GenBank/DDBJ databases">
        <title>Bird 10,000 Genomes (B10K) Project - Family phase.</title>
        <authorList>
            <person name="Zhang G."/>
        </authorList>
    </citation>
    <scope>NUCLEOTIDE SEQUENCE [LARGE SCALE GENOMIC DNA]</scope>
    <source>
        <strain evidence="8">B10K-DU-011-47</strain>
        <tissue evidence="8">Mixed tissue sample</tissue>
    </source>
</reference>
<comment type="caution">
    <text evidence="8">The sequence shown here is derived from an EMBL/GenBank/DDBJ whole genome shotgun (WGS) entry which is preliminary data.</text>
</comment>
<dbReference type="EMBL" id="VZTU01004430">
    <property type="protein sequence ID" value="NXT74778.1"/>
    <property type="molecule type" value="Genomic_DNA"/>
</dbReference>
<evidence type="ECO:0000256" key="6">
    <source>
        <dbReference type="ARBA" id="ARBA00022918"/>
    </source>
</evidence>
<keyword evidence="1" id="KW-0808">Transferase</keyword>
<sequence length="66" mass="7730">WKYLGWTTTEAYVRPQKLEINTRINTLNDAQRLMGDLQWLRPIVGFQNEDLEVLRPMLKGTDPSTP</sequence>
<keyword evidence="9" id="KW-1185">Reference proteome</keyword>
<dbReference type="AlphaFoldDB" id="A0A7L3F3B1"/>
<evidence type="ECO:0000256" key="3">
    <source>
        <dbReference type="ARBA" id="ARBA00022722"/>
    </source>
</evidence>
<dbReference type="Proteomes" id="UP000557426">
    <property type="component" value="Unassembled WGS sequence"/>
</dbReference>
<dbReference type="InterPro" id="IPR043128">
    <property type="entry name" value="Rev_trsase/Diguanyl_cyclase"/>
</dbReference>
<evidence type="ECO:0000256" key="1">
    <source>
        <dbReference type="ARBA" id="ARBA00022679"/>
    </source>
</evidence>
<keyword evidence="2" id="KW-0548">Nucleotidyltransferase</keyword>
<keyword evidence="4" id="KW-0255">Endonuclease</keyword>
<name>A0A7L3F3B1_9GRUI</name>
<dbReference type="InterPro" id="IPR010661">
    <property type="entry name" value="RVT_thumb"/>
</dbReference>
<dbReference type="GO" id="GO:0003964">
    <property type="term" value="F:RNA-directed DNA polymerase activity"/>
    <property type="evidence" value="ECO:0007669"/>
    <property type="project" value="UniProtKB-KW"/>
</dbReference>
<evidence type="ECO:0000256" key="4">
    <source>
        <dbReference type="ARBA" id="ARBA00022759"/>
    </source>
</evidence>
<dbReference type="GO" id="GO:0004519">
    <property type="term" value="F:endonuclease activity"/>
    <property type="evidence" value="ECO:0007669"/>
    <property type="project" value="UniProtKB-KW"/>
</dbReference>
<evidence type="ECO:0000256" key="5">
    <source>
        <dbReference type="ARBA" id="ARBA00022801"/>
    </source>
</evidence>
<feature type="non-terminal residue" evidence="8">
    <location>
        <position position="66"/>
    </location>
</feature>
<evidence type="ECO:0000259" key="7">
    <source>
        <dbReference type="Pfam" id="PF06817"/>
    </source>
</evidence>
<protein>
    <submittedName>
        <fullName evidence="8">POK18 protein</fullName>
    </submittedName>
</protein>
<accession>A0A7L3F3B1</accession>
<dbReference type="PANTHER" id="PTHR41694">
    <property type="entry name" value="ENDOGENOUS RETROVIRUS GROUP K MEMBER POL PROTEIN"/>
    <property type="match status" value="1"/>
</dbReference>